<dbReference type="InterPro" id="IPR008775">
    <property type="entry name" value="Phytyl_CoA_dOase-like"/>
</dbReference>
<dbReference type="InParanoid" id="W3WU88"/>
<name>W3WU88_PESFW</name>
<dbReference type="EMBL" id="KI912117">
    <property type="protein sequence ID" value="ETS76416.1"/>
    <property type="molecule type" value="Genomic_DNA"/>
</dbReference>
<reference evidence="2" key="1">
    <citation type="journal article" date="2015" name="BMC Genomics">
        <title>Genomic and transcriptomic analysis of the endophytic fungus Pestalotiopsis fici reveals its lifestyle and high potential for synthesis of natural products.</title>
        <authorList>
            <person name="Wang X."/>
            <person name="Zhang X."/>
            <person name="Liu L."/>
            <person name="Xiang M."/>
            <person name="Wang W."/>
            <person name="Sun X."/>
            <person name="Che Y."/>
            <person name="Guo L."/>
            <person name="Liu G."/>
            <person name="Guo L."/>
            <person name="Wang C."/>
            <person name="Yin W.B."/>
            <person name="Stadler M."/>
            <person name="Zhang X."/>
            <person name="Liu X."/>
        </authorList>
    </citation>
    <scope>NUCLEOTIDE SEQUENCE [LARGE SCALE GENOMIC DNA]</scope>
    <source>
        <strain evidence="2">W106-1 / CGMCC3.15140</strain>
    </source>
</reference>
<dbReference type="RefSeq" id="XP_007838575.1">
    <property type="nucleotide sequence ID" value="XM_007840384.1"/>
</dbReference>
<evidence type="ECO:0000313" key="2">
    <source>
        <dbReference type="Proteomes" id="UP000030651"/>
    </source>
</evidence>
<dbReference type="OrthoDB" id="445007at2759"/>
<dbReference type="HOGENOM" id="CLU_049199_0_0_1"/>
<evidence type="ECO:0000313" key="1">
    <source>
        <dbReference type="EMBL" id="ETS76416.1"/>
    </source>
</evidence>
<dbReference type="SUPFAM" id="SSF51197">
    <property type="entry name" value="Clavaminate synthase-like"/>
    <property type="match status" value="1"/>
</dbReference>
<dbReference type="PANTHER" id="PTHR31630:SF6">
    <property type="entry name" value="PHYTANOYL-COA DIOXYGENASE-RELATED"/>
    <property type="match status" value="1"/>
</dbReference>
<sequence>MAVGASTASIIRTDDSHILETSSLVGQDITMQSPFPDILSEDYPDFRAEISKNRFAVIKNAVPRERAIQYEAKAHAWLNSFEAGLDLDDPSTWLAENLPLANSIGSYAHYCVAHEKFVWEARQEPGVLDAFSKLWETDRLLVSFDSLNVTLPNRRDTPRREPWEHIDQSPLRRGVHCVQGIINLSPSGPEDGGLVVFPGSHKLNDEFFDAKSRTDKESWQPLKDVYLFGADELKWFASRGVVAHKVCAEPGDLIMWDSRTIHYGAEPTERSSQIRTVIYATYSPAALASPDQLKLKREAFQSYSGTSHWPHMYIVPRSNIPLFPDRTVDPRGRNEPLEKPELTDKLLKLGGMKDY</sequence>
<gene>
    <name evidence="1" type="ORF">PFICI_11803</name>
</gene>
<protein>
    <recommendedName>
        <fullName evidence="3">Phytanoyl-CoA dioxygenase</fullName>
    </recommendedName>
</protein>
<dbReference type="eggNOG" id="ENOG502QZ63">
    <property type="taxonomic scope" value="Eukaryota"/>
</dbReference>
<dbReference type="PANTHER" id="PTHR31630">
    <property type="entry name" value="PHYTANOYL-COA DIOXYGENASE-RELATED-RELATED"/>
    <property type="match status" value="1"/>
</dbReference>
<proteinExistence type="predicted"/>
<dbReference type="GeneID" id="19276816"/>
<dbReference type="Pfam" id="PF05721">
    <property type="entry name" value="PhyH"/>
    <property type="match status" value="1"/>
</dbReference>
<dbReference type="Gene3D" id="2.60.120.620">
    <property type="entry name" value="q2cbj1_9rhob like domain"/>
    <property type="match status" value="1"/>
</dbReference>
<organism evidence="1 2">
    <name type="scientific">Pestalotiopsis fici (strain W106-1 / CGMCC3.15140)</name>
    <dbReference type="NCBI Taxonomy" id="1229662"/>
    <lineage>
        <taxon>Eukaryota</taxon>
        <taxon>Fungi</taxon>
        <taxon>Dikarya</taxon>
        <taxon>Ascomycota</taxon>
        <taxon>Pezizomycotina</taxon>
        <taxon>Sordariomycetes</taxon>
        <taxon>Xylariomycetidae</taxon>
        <taxon>Amphisphaeriales</taxon>
        <taxon>Sporocadaceae</taxon>
        <taxon>Pestalotiopsis</taxon>
    </lineage>
</organism>
<accession>W3WU88</accession>
<evidence type="ECO:0008006" key="3">
    <source>
        <dbReference type="Google" id="ProtNLM"/>
    </source>
</evidence>
<dbReference type="KEGG" id="pfy:PFICI_11803"/>
<dbReference type="Proteomes" id="UP000030651">
    <property type="component" value="Unassembled WGS sequence"/>
</dbReference>
<dbReference type="AlphaFoldDB" id="W3WU88"/>
<keyword evidence="2" id="KW-1185">Reference proteome</keyword>